<feature type="region of interest" description="Disordered" evidence="1">
    <location>
        <begin position="1"/>
        <end position="46"/>
    </location>
</feature>
<reference evidence="2 3" key="1">
    <citation type="journal article" date="2013" name="Biodegradation">
        <title>Quantitative proteomic analysis of ibuprofen-degrading Patulibacter sp. strain I11.</title>
        <authorList>
            <person name="Almeida B."/>
            <person name="Kjeldal H."/>
            <person name="Lolas I."/>
            <person name="Knudsen A.D."/>
            <person name="Carvalho G."/>
            <person name="Nielsen K.L."/>
            <person name="Barreto Crespo M.T."/>
            <person name="Stensballe A."/>
            <person name="Nielsen J.L."/>
        </authorList>
    </citation>
    <scope>NUCLEOTIDE SEQUENCE [LARGE SCALE GENOMIC DNA]</scope>
    <source>
        <strain evidence="2 3">I11</strain>
    </source>
</reference>
<sequence>MTGGGVHESTDGTAAEPGVAQEPWQPRPNVAENGGGGIAVVAPTSS</sequence>
<name>H0E4X0_9ACTN</name>
<dbReference type="Proteomes" id="UP000005143">
    <property type="component" value="Unassembled WGS sequence"/>
</dbReference>
<comment type="caution">
    <text evidence="2">The sequence shown here is derived from an EMBL/GenBank/DDBJ whole genome shotgun (WGS) entry which is preliminary data.</text>
</comment>
<proteinExistence type="predicted"/>
<evidence type="ECO:0000313" key="2">
    <source>
        <dbReference type="EMBL" id="EHN11265.1"/>
    </source>
</evidence>
<evidence type="ECO:0000313" key="3">
    <source>
        <dbReference type="Proteomes" id="UP000005143"/>
    </source>
</evidence>
<dbReference type="EMBL" id="AGUD01000125">
    <property type="protein sequence ID" value="EHN11265.1"/>
    <property type="molecule type" value="Genomic_DNA"/>
</dbReference>
<accession>H0E4X0</accession>
<evidence type="ECO:0000256" key="1">
    <source>
        <dbReference type="SAM" id="MobiDB-lite"/>
    </source>
</evidence>
<dbReference type="AlphaFoldDB" id="H0E4X0"/>
<protein>
    <submittedName>
        <fullName evidence="2">Uncharacterized protein</fullName>
    </submittedName>
</protein>
<gene>
    <name evidence="2" type="ORF">PAI11_18550</name>
</gene>
<organism evidence="2 3">
    <name type="scientific">Patulibacter medicamentivorans</name>
    <dbReference type="NCBI Taxonomy" id="1097667"/>
    <lineage>
        <taxon>Bacteria</taxon>
        <taxon>Bacillati</taxon>
        <taxon>Actinomycetota</taxon>
        <taxon>Thermoleophilia</taxon>
        <taxon>Solirubrobacterales</taxon>
        <taxon>Patulibacteraceae</taxon>
        <taxon>Patulibacter</taxon>
    </lineage>
</organism>
<keyword evidence="3" id="KW-1185">Reference proteome</keyword>